<comment type="caution">
    <text evidence="2">The sequence shown here is derived from an EMBL/GenBank/DDBJ whole genome shotgun (WGS) entry which is preliminary data.</text>
</comment>
<evidence type="ECO:0008006" key="4">
    <source>
        <dbReference type="Google" id="ProtNLM"/>
    </source>
</evidence>
<name>A0A1F6VR25_9BACT</name>
<evidence type="ECO:0000256" key="1">
    <source>
        <dbReference type="SAM" id="Phobius"/>
    </source>
</evidence>
<keyword evidence="1" id="KW-0812">Transmembrane</keyword>
<organism evidence="2 3">
    <name type="scientific">Candidatus Nomurabacteria bacterium RIFCSPHIGHO2_02_FULL_38_15</name>
    <dbReference type="NCBI Taxonomy" id="1801752"/>
    <lineage>
        <taxon>Bacteria</taxon>
        <taxon>Candidatus Nomuraibacteriota</taxon>
    </lineage>
</organism>
<dbReference type="PANTHER" id="PTHR37309">
    <property type="entry name" value="SLR0284 PROTEIN"/>
    <property type="match status" value="1"/>
</dbReference>
<sequence>MKIIKHILLLSVAVLAASYFVNGININPIWIALVVGVVLAIINLVIKPIIKILTLPINILTLGLFSIVINVAIFWFVGNSNLIKGFSIDTWQAALYGSIIIAIVSWLGERIFGSNDD</sequence>
<evidence type="ECO:0000313" key="2">
    <source>
        <dbReference type="EMBL" id="OGI72026.1"/>
    </source>
</evidence>
<dbReference type="STRING" id="1801752.A3J61_01455"/>
<dbReference type="AlphaFoldDB" id="A0A1F6VR25"/>
<accession>A0A1F6VR25</accession>
<dbReference type="PANTHER" id="PTHR37309:SF1">
    <property type="entry name" value="SLR0284 PROTEIN"/>
    <property type="match status" value="1"/>
</dbReference>
<feature type="transmembrane region" description="Helical" evidence="1">
    <location>
        <begin position="57"/>
        <end position="78"/>
    </location>
</feature>
<gene>
    <name evidence="2" type="ORF">A3J61_01455</name>
</gene>
<keyword evidence="1" id="KW-0472">Membrane</keyword>
<dbReference type="Proteomes" id="UP000179686">
    <property type="component" value="Unassembled WGS sequence"/>
</dbReference>
<keyword evidence="1" id="KW-1133">Transmembrane helix</keyword>
<proteinExistence type="predicted"/>
<dbReference type="Pfam" id="PF04020">
    <property type="entry name" value="Phage_holin_4_2"/>
    <property type="match status" value="1"/>
</dbReference>
<feature type="transmembrane region" description="Helical" evidence="1">
    <location>
        <begin position="90"/>
        <end position="108"/>
    </location>
</feature>
<dbReference type="InterPro" id="IPR007165">
    <property type="entry name" value="Phage_holin_4_2"/>
</dbReference>
<protein>
    <recommendedName>
        <fullName evidence="4">Phage holin family protein</fullName>
    </recommendedName>
</protein>
<evidence type="ECO:0000313" key="3">
    <source>
        <dbReference type="Proteomes" id="UP000179686"/>
    </source>
</evidence>
<dbReference type="EMBL" id="MFUC01000013">
    <property type="protein sequence ID" value="OGI72026.1"/>
    <property type="molecule type" value="Genomic_DNA"/>
</dbReference>
<feature type="transmembrane region" description="Helical" evidence="1">
    <location>
        <begin position="30"/>
        <end position="50"/>
    </location>
</feature>
<reference evidence="2 3" key="1">
    <citation type="journal article" date="2016" name="Nat. Commun.">
        <title>Thousands of microbial genomes shed light on interconnected biogeochemical processes in an aquifer system.</title>
        <authorList>
            <person name="Anantharaman K."/>
            <person name="Brown C.T."/>
            <person name="Hug L.A."/>
            <person name="Sharon I."/>
            <person name="Castelle C.J."/>
            <person name="Probst A.J."/>
            <person name="Thomas B.C."/>
            <person name="Singh A."/>
            <person name="Wilkins M.J."/>
            <person name="Karaoz U."/>
            <person name="Brodie E.L."/>
            <person name="Williams K.H."/>
            <person name="Hubbard S.S."/>
            <person name="Banfield J.F."/>
        </authorList>
    </citation>
    <scope>NUCLEOTIDE SEQUENCE [LARGE SCALE GENOMIC DNA]</scope>
</reference>